<dbReference type="InterPro" id="IPR045617">
    <property type="entry name" value="DUF6445"/>
</dbReference>
<name>A0ABQ5Q2H2_9BACT</name>
<comment type="caution">
    <text evidence="1">The sequence shown here is derived from an EMBL/GenBank/DDBJ whole genome shotgun (WGS) entry which is preliminary data.</text>
</comment>
<evidence type="ECO:0000313" key="1">
    <source>
        <dbReference type="EMBL" id="GLH68793.1"/>
    </source>
</evidence>
<dbReference type="RefSeq" id="WP_285722394.1">
    <property type="nucleotide sequence ID" value="NZ_BSDD01000001.1"/>
</dbReference>
<dbReference type="Pfam" id="PF20043">
    <property type="entry name" value="DUF6445"/>
    <property type="match status" value="1"/>
</dbReference>
<sequence>MPVPTFGGPRRPSLPYRKPQQGRDYWIVDDILPNAQEVVARSLARTEWELGLPYRNETWPGMRSPGALLPEELAAVEARVRALTGARRLWKETDPQGATLNHNVIQLVSASESGPRPHTDSRALCRFAAVIYLSPKAPASAGTTFYRLRYPDGTLSGNLCPAPHVNLRDALGVGKLPLQAWQPEVAIPNVFNRMLLYRADLVHSATAYFGTEPKDRRMTAVFFWMAV</sequence>
<proteinExistence type="predicted"/>
<accession>A0ABQ5Q2H2</accession>
<dbReference type="Proteomes" id="UP001165089">
    <property type="component" value="Unassembled WGS sequence"/>
</dbReference>
<gene>
    <name evidence="1" type="ORF">GETHPA_03260</name>
</gene>
<organism evidence="1 2">
    <name type="scientific">Geothrix rubra</name>
    <dbReference type="NCBI Taxonomy" id="2927977"/>
    <lineage>
        <taxon>Bacteria</taxon>
        <taxon>Pseudomonadati</taxon>
        <taxon>Acidobacteriota</taxon>
        <taxon>Holophagae</taxon>
        <taxon>Holophagales</taxon>
        <taxon>Holophagaceae</taxon>
        <taxon>Geothrix</taxon>
    </lineage>
</organism>
<dbReference type="EMBL" id="BSDD01000001">
    <property type="protein sequence ID" value="GLH68793.1"/>
    <property type="molecule type" value="Genomic_DNA"/>
</dbReference>
<protein>
    <recommendedName>
        <fullName evidence="3">Prolyl 4-hydroxylase alpha subunit Fe(2+) 2OG dioxygenase domain-containing protein</fullName>
    </recommendedName>
</protein>
<evidence type="ECO:0008006" key="3">
    <source>
        <dbReference type="Google" id="ProtNLM"/>
    </source>
</evidence>
<reference evidence="1 2" key="1">
    <citation type="journal article" date="2023" name="Antonie Van Leeuwenhoek">
        <title>Mesoterricola silvestris gen. nov., sp. nov., Mesoterricola sediminis sp. nov., Geothrix oryzae sp. nov., Geothrix edaphica sp. nov., Geothrix rubra sp. nov., and Geothrix limicola sp. nov., six novel members of Acidobacteriota isolated from soils.</title>
        <authorList>
            <person name="Itoh H."/>
            <person name="Sugisawa Y."/>
            <person name="Mise K."/>
            <person name="Xu Z."/>
            <person name="Kuniyasu M."/>
            <person name="Ushijima N."/>
            <person name="Kawano K."/>
            <person name="Kobayashi E."/>
            <person name="Shiratori Y."/>
            <person name="Masuda Y."/>
            <person name="Senoo K."/>
        </authorList>
    </citation>
    <scope>NUCLEOTIDE SEQUENCE [LARGE SCALE GENOMIC DNA]</scope>
    <source>
        <strain evidence="1 2">Red803</strain>
    </source>
</reference>
<keyword evidence="2" id="KW-1185">Reference proteome</keyword>
<evidence type="ECO:0000313" key="2">
    <source>
        <dbReference type="Proteomes" id="UP001165089"/>
    </source>
</evidence>